<sequence length="284" mass="30232">MHCSSSRTTGIQPTSRLALPQHAVPRNLLPAARNVGFEPQAVATKLLKQASSNCPTPPGFGSAASSSSQVTMQPLHHMVFDDAPKTNECRFTPTAFVKPVITDASLQAQHHEVTLTSSADLPMPGVVRELVEATHLSPSREQTALPSDGVMPTPPAAQNLANGPNPSTQATRMVYPSDTVACSKPLPEALPEESTIANAAISPPCRTCGQPASTSPDAPVFTQKLDTAVQLCTTPHYRLKDNSRFLCQVEQPNPVHPFACASINATHFKTSHVSLPHVRAWSCA</sequence>
<reference evidence="1" key="2">
    <citation type="submission" date="2021-09" db="EMBL/GenBank/DDBJ databases">
        <authorList>
            <person name="Jia N."/>
            <person name="Wang J."/>
            <person name="Shi W."/>
            <person name="Du L."/>
            <person name="Sun Y."/>
            <person name="Zhan W."/>
            <person name="Jiang J."/>
            <person name="Wang Q."/>
            <person name="Zhang B."/>
            <person name="Ji P."/>
            <person name="Sakyi L.B."/>
            <person name="Cui X."/>
            <person name="Yuan T."/>
            <person name="Jiang B."/>
            <person name="Yang W."/>
            <person name="Lam T.T.-Y."/>
            <person name="Chang Q."/>
            <person name="Ding S."/>
            <person name="Wang X."/>
            <person name="Zhu J."/>
            <person name="Ruan X."/>
            <person name="Zhao L."/>
            <person name="Wei J."/>
            <person name="Que T."/>
            <person name="Du C."/>
            <person name="Cheng J."/>
            <person name="Dai P."/>
            <person name="Han X."/>
            <person name="Huang E."/>
            <person name="Gao Y."/>
            <person name="Liu J."/>
            <person name="Shao H."/>
            <person name="Ye R."/>
            <person name="Li L."/>
            <person name="Wei W."/>
            <person name="Wang X."/>
            <person name="Wang C."/>
            <person name="Huo Q."/>
            <person name="Li W."/>
            <person name="Guo W."/>
            <person name="Chen H."/>
            <person name="Chen S."/>
            <person name="Zhou L."/>
            <person name="Zhou L."/>
            <person name="Ni X."/>
            <person name="Tian J."/>
            <person name="Zhou Y."/>
            <person name="Sheng Y."/>
            <person name="Liu T."/>
            <person name="Pan Y."/>
            <person name="Xia L."/>
            <person name="Li J."/>
            <person name="Zhao F."/>
            <person name="Cao W."/>
        </authorList>
    </citation>
    <scope>NUCLEOTIDE SEQUENCE</scope>
    <source>
        <strain evidence="1">Rmic-2018</strain>
        <tissue evidence="1">Larvae</tissue>
    </source>
</reference>
<organism evidence="1 2">
    <name type="scientific">Rhipicephalus microplus</name>
    <name type="common">Cattle tick</name>
    <name type="synonym">Boophilus microplus</name>
    <dbReference type="NCBI Taxonomy" id="6941"/>
    <lineage>
        <taxon>Eukaryota</taxon>
        <taxon>Metazoa</taxon>
        <taxon>Ecdysozoa</taxon>
        <taxon>Arthropoda</taxon>
        <taxon>Chelicerata</taxon>
        <taxon>Arachnida</taxon>
        <taxon>Acari</taxon>
        <taxon>Parasitiformes</taxon>
        <taxon>Ixodida</taxon>
        <taxon>Ixodoidea</taxon>
        <taxon>Ixodidae</taxon>
        <taxon>Rhipicephalinae</taxon>
        <taxon>Rhipicephalus</taxon>
        <taxon>Boophilus</taxon>
    </lineage>
</organism>
<name>A0A9J6F029_RHIMP</name>
<comment type="caution">
    <text evidence="1">The sequence shown here is derived from an EMBL/GenBank/DDBJ whole genome shotgun (WGS) entry which is preliminary data.</text>
</comment>
<evidence type="ECO:0000313" key="2">
    <source>
        <dbReference type="Proteomes" id="UP000821866"/>
    </source>
</evidence>
<evidence type="ECO:0000313" key="1">
    <source>
        <dbReference type="EMBL" id="KAH8040118.1"/>
    </source>
</evidence>
<dbReference type="AlphaFoldDB" id="A0A9J6F029"/>
<proteinExistence type="predicted"/>
<dbReference type="EMBL" id="JABSTU010000001">
    <property type="protein sequence ID" value="KAH8040118.1"/>
    <property type="molecule type" value="Genomic_DNA"/>
</dbReference>
<keyword evidence="2" id="KW-1185">Reference proteome</keyword>
<protein>
    <submittedName>
        <fullName evidence="1">Uncharacterized protein</fullName>
    </submittedName>
</protein>
<reference evidence="1" key="1">
    <citation type="journal article" date="2020" name="Cell">
        <title>Large-Scale Comparative Analyses of Tick Genomes Elucidate Their Genetic Diversity and Vector Capacities.</title>
        <authorList>
            <consortium name="Tick Genome and Microbiome Consortium (TIGMIC)"/>
            <person name="Jia N."/>
            <person name="Wang J."/>
            <person name="Shi W."/>
            <person name="Du L."/>
            <person name="Sun Y."/>
            <person name="Zhan W."/>
            <person name="Jiang J.F."/>
            <person name="Wang Q."/>
            <person name="Zhang B."/>
            <person name="Ji P."/>
            <person name="Bell-Sakyi L."/>
            <person name="Cui X.M."/>
            <person name="Yuan T.T."/>
            <person name="Jiang B.G."/>
            <person name="Yang W.F."/>
            <person name="Lam T.T."/>
            <person name="Chang Q.C."/>
            <person name="Ding S.J."/>
            <person name="Wang X.J."/>
            <person name="Zhu J.G."/>
            <person name="Ruan X.D."/>
            <person name="Zhao L."/>
            <person name="Wei J.T."/>
            <person name="Ye R.Z."/>
            <person name="Que T.C."/>
            <person name="Du C.H."/>
            <person name="Zhou Y.H."/>
            <person name="Cheng J.X."/>
            <person name="Dai P.F."/>
            <person name="Guo W.B."/>
            <person name="Han X.H."/>
            <person name="Huang E.J."/>
            <person name="Li L.F."/>
            <person name="Wei W."/>
            <person name="Gao Y.C."/>
            <person name="Liu J.Z."/>
            <person name="Shao H.Z."/>
            <person name="Wang X."/>
            <person name="Wang C.C."/>
            <person name="Yang T.C."/>
            <person name="Huo Q.B."/>
            <person name="Li W."/>
            <person name="Chen H.Y."/>
            <person name="Chen S.E."/>
            <person name="Zhou L.G."/>
            <person name="Ni X.B."/>
            <person name="Tian J.H."/>
            <person name="Sheng Y."/>
            <person name="Liu T."/>
            <person name="Pan Y.S."/>
            <person name="Xia L.Y."/>
            <person name="Li J."/>
            <person name="Zhao F."/>
            <person name="Cao W.C."/>
        </authorList>
    </citation>
    <scope>NUCLEOTIDE SEQUENCE</scope>
    <source>
        <strain evidence="1">Rmic-2018</strain>
    </source>
</reference>
<gene>
    <name evidence="1" type="ORF">HPB51_009374</name>
</gene>
<accession>A0A9J6F029</accession>
<dbReference type="Proteomes" id="UP000821866">
    <property type="component" value="Chromosome 1"/>
</dbReference>